<accession>A0A8J6M4M5</accession>
<evidence type="ECO:0000256" key="1">
    <source>
        <dbReference type="ARBA" id="ARBA00001933"/>
    </source>
</evidence>
<dbReference type="Pfam" id="PF00266">
    <property type="entry name" value="Aminotran_5"/>
    <property type="match status" value="1"/>
</dbReference>
<dbReference type="AlphaFoldDB" id="A0A8J6M4M5"/>
<dbReference type="GO" id="GO:0051536">
    <property type="term" value="F:iron-sulfur cluster binding"/>
    <property type="evidence" value="ECO:0007669"/>
    <property type="project" value="UniProtKB-KW"/>
</dbReference>
<gene>
    <name evidence="9" type="ORF">H8S55_10220</name>
</gene>
<dbReference type="InterPro" id="IPR015424">
    <property type="entry name" value="PyrdxlP-dep_Trfase"/>
</dbReference>
<keyword evidence="5" id="KW-0408">Iron</keyword>
<dbReference type="Gene3D" id="3.40.640.10">
    <property type="entry name" value="Type I PLP-dependent aspartate aminotransferase-like (Major domain)"/>
    <property type="match status" value="1"/>
</dbReference>
<sequence>MTGHYLDNAATTPVRAEAAQAAVKAMTEEWGNPSARHALGSRAAEQVKQWRGEVAAGLGCMPEEVVFTSCGTESDNWAIRAAAELGKRKGKHIITTAIEHAAVLEPCRALEREGYEVTYLQPDRSGNITARQVKEALRPDTILVSMMLVNNELGTILPVAETARVLKEAGSGALLHCDGVQGFLKVPFTPRQLGVDLLSISGHKIHAPKGIGAMYIRKGLKISPLIRGGGQENGLRSGTEATGQLAALAAAVTAGRATLERDLAAMADLKQYAMDRLKSAVPQGKVLVEGGAPHILPISLVGYKSEVVVRFLSDRGVYISSGSACHKGKPSHVYAALKLPKKEQDGALRLSFSYDTTREDIDALVEGLQAAQAQLFPSMS</sequence>
<evidence type="ECO:0000313" key="10">
    <source>
        <dbReference type="Proteomes" id="UP000602260"/>
    </source>
</evidence>
<keyword evidence="6" id="KW-0411">Iron-sulfur</keyword>
<dbReference type="Gene3D" id="3.90.1150.10">
    <property type="entry name" value="Aspartate Aminotransferase, domain 1"/>
    <property type="match status" value="1"/>
</dbReference>
<protein>
    <submittedName>
        <fullName evidence="9">Cysteine desulfurase</fullName>
    </submittedName>
</protein>
<dbReference type="SUPFAM" id="SSF53383">
    <property type="entry name" value="PLP-dependent transferases"/>
    <property type="match status" value="1"/>
</dbReference>
<dbReference type="InterPro" id="IPR016454">
    <property type="entry name" value="Cysteine_dSase"/>
</dbReference>
<keyword evidence="10" id="KW-1185">Reference proteome</keyword>
<keyword evidence="3" id="KW-0479">Metal-binding</keyword>
<comment type="similarity">
    <text evidence="2">Belongs to the class-V pyridoxal-phosphate-dependent aminotransferase family. NifS/IscS subfamily.</text>
</comment>
<organism evidence="9 10">
    <name type="scientific">Flintibacter faecis</name>
    <dbReference type="NCBI Taxonomy" id="2763047"/>
    <lineage>
        <taxon>Bacteria</taxon>
        <taxon>Bacillati</taxon>
        <taxon>Bacillota</taxon>
        <taxon>Clostridia</taxon>
        <taxon>Eubacteriales</taxon>
        <taxon>Flintibacter</taxon>
    </lineage>
</organism>
<evidence type="ECO:0000256" key="5">
    <source>
        <dbReference type="ARBA" id="ARBA00023004"/>
    </source>
</evidence>
<dbReference type="PANTHER" id="PTHR11601:SF50">
    <property type="entry name" value="CYSTEINE DESULFURASE ISCS 2-RELATED"/>
    <property type="match status" value="1"/>
</dbReference>
<evidence type="ECO:0000313" key="9">
    <source>
        <dbReference type="EMBL" id="MBC5717693.1"/>
    </source>
</evidence>
<proteinExistence type="inferred from homology"/>
<feature type="domain" description="Aminotransferase class V" evidence="8">
    <location>
        <begin position="4"/>
        <end position="364"/>
    </location>
</feature>
<keyword evidence="4" id="KW-0663">Pyridoxal phosphate</keyword>
<dbReference type="InterPro" id="IPR020578">
    <property type="entry name" value="Aminotrans_V_PyrdxlP_BS"/>
</dbReference>
<evidence type="ECO:0000256" key="4">
    <source>
        <dbReference type="ARBA" id="ARBA00022898"/>
    </source>
</evidence>
<comment type="caution">
    <text evidence="9">The sequence shown here is derived from an EMBL/GenBank/DDBJ whole genome shotgun (WGS) entry which is preliminary data.</text>
</comment>
<evidence type="ECO:0000256" key="7">
    <source>
        <dbReference type="RuleBase" id="RU004504"/>
    </source>
</evidence>
<dbReference type="GO" id="GO:0031071">
    <property type="term" value="F:cysteine desulfurase activity"/>
    <property type="evidence" value="ECO:0007669"/>
    <property type="project" value="UniProtKB-ARBA"/>
</dbReference>
<comment type="cofactor">
    <cofactor evidence="1 7">
        <name>pyridoxal 5'-phosphate</name>
        <dbReference type="ChEBI" id="CHEBI:597326"/>
    </cofactor>
</comment>
<evidence type="ECO:0000256" key="3">
    <source>
        <dbReference type="ARBA" id="ARBA00022723"/>
    </source>
</evidence>
<reference evidence="9" key="1">
    <citation type="submission" date="2020-08" db="EMBL/GenBank/DDBJ databases">
        <title>Genome public.</title>
        <authorList>
            <person name="Liu C."/>
            <person name="Sun Q."/>
        </authorList>
    </citation>
    <scope>NUCLEOTIDE SEQUENCE</scope>
    <source>
        <strain evidence="9">BX5</strain>
    </source>
</reference>
<dbReference type="GO" id="GO:0046872">
    <property type="term" value="F:metal ion binding"/>
    <property type="evidence" value="ECO:0007669"/>
    <property type="project" value="UniProtKB-KW"/>
</dbReference>
<evidence type="ECO:0000259" key="8">
    <source>
        <dbReference type="Pfam" id="PF00266"/>
    </source>
</evidence>
<dbReference type="PIRSF" id="PIRSF005572">
    <property type="entry name" value="NifS"/>
    <property type="match status" value="1"/>
</dbReference>
<dbReference type="InterPro" id="IPR000192">
    <property type="entry name" value="Aminotrans_V_dom"/>
</dbReference>
<dbReference type="FunFam" id="3.40.640.10:FF:000084">
    <property type="entry name" value="IscS-like cysteine desulfurase"/>
    <property type="match status" value="1"/>
</dbReference>
<dbReference type="EMBL" id="JACOPN010000007">
    <property type="protein sequence ID" value="MBC5717693.1"/>
    <property type="molecule type" value="Genomic_DNA"/>
</dbReference>
<dbReference type="Gene3D" id="1.10.260.50">
    <property type="match status" value="1"/>
</dbReference>
<dbReference type="PANTHER" id="PTHR11601">
    <property type="entry name" value="CYSTEINE DESULFURYLASE FAMILY MEMBER"/>
    <property type="match status" value="1"/>
</dbReference>
<dbReference type="InterPro" id="IPR015422">
    <property type="entry name" value="PyrdxlP-dep_Trfase_small"/>
</dbReference>
<dbReference type="RefSeq" id="WP_186878887.1">
    <property type="nucleotide sequence ID" value="NZ_JACOPN010000007.1"/>
</dbReference>
<dbReference type="Proteomes" id="UP000602260">
    <property type="component" value="Unassembled WGS sequence"/>
</dbReference>
<dbReference type="InterPro" id="IPR015421">
    <property type="entry name" value="PyrdxlP-dep_Trfase_major"/>
</dbReference>
<evidence type="ECO:0000256" key="6">
    <source>
        <dbReference type="ARBA" id="ARBA00023014"/>
    </source>
</evidence>
<evidence type="ECO:0000256" key="2">
    <source>
        <dbReference type="ARBA" id="ARBA00006490"/>
    </source>
</evidence>
<name>A0A8J6M4M5_9FIRM</name>
<dbReference type="PROSITE" id="PS00595">
    <property type="entry name" value="AA_TRANSFER_CLASS_5"/>
    <property type="match status" value="1"/>
</dbReference>